<dbReference type="Gene3D" id="2.60.20.10">
    <property type="entry name" value="Crystallins"/>
    <property type="match status" value="6"/>
</dbReference>
<name>A0A3Q3JP54_MONAL</name>
<dbReference type="SMART" id="SM00247">
    <property type="entry name" value="XTALbg"/>
    <property type="match status" value="6"/>
</dbReference>
<organism evidence="5 6">
    <name type="scientific">Monopterus albus</name>
    <name type="common">Swamp eel</name>
    <dbReference type="NCBI Taxonomy" id="43700"/>
    <lineage>
        <taxon>Eukaryota</taxon>
        <taxon>Metazoa</taxon>
        <taxon>Chordata</taxon>
        <taxon>Craniata</taxon>
        <taxon>Vertebrata</taxon>
        <taxon>Euteleostomi</taxon>
        <taxon>Actinopterygii</taxon>
        <taxon>Neopterygii</taxon>
        <taxon>Teleostei</taxon>
        <taxon>Neoteleostei</taxon>
        <taxon>Acanthomorphata</taxon>
        <taxon>Anabantaria</taxon>
        <taxon>Synbranchiformes</taxon>
        <taxon>Synbranchidae</taxon>
        <taxon>Monopterus</taxon>
    </lineage>
</organism>
<feature type="domain" description="Beta/gamma crystallin 'Greek key'" evidence="4">
    <location>
        <begin position="1026"/>
        <end position="1069"/>
    </location>
</feature>
<keyword evidence="6" id="KW-1185">Reference proteome</keyword>
<feature type="compositionally biased region" description="Basic and acidic residues" evidence="3">
    <location>
        <begin position="176"/>
        <end position="191"/>
    </location>
</feature>
<dbReference type="STRING" id="43700.ENSMALP00000016227"/>
<dbReference type="Pfam" id="PF00652">
    <property type="entry name" value="Ricin_B_lectin"/>
    <property type="match status" value="1"/>
</dbReference>
<feature type="domain" description="Beta/gamma crystallin 'Greek key'" evidence="4">
    <location>
        <begin position="841"/>
        <end position="883"/>
    </location>
</feature>
<feature type="domain" description="Beta/gamma crystallin 'Greek key'" evidence="4">
    <location>
        <begin position="988"/>
        <end position="1025"/>
    </location>
</feature>
<dbReference type="InterPro" id="IPR001064">
    <property type="entry name" value="Beta/gamma_crystallin"/>
</dbReference>
<evidence type="ECO:0000259" key="4">
    <source>
        <dbReference type="PROSITE" id="PS50915"/>
    </source>
</evidence>
<reference evidence="5" key="2">
    <citation type="submission" date="2025-09" db="UniProtKB">
        <authorList>
            <consortium name="Ensembl"/>
        </authorList>
    </citation>
    <scope>IDENTIFICATION</scope>
</reference>
<dbReference type="Gene3D" id="2.80.10.50">
    <property type="match status" value="1"/>
</dbReference>
<evidence type="ECO:0000256" key="1">
    <source>
        <dbReference type="ARBA" id="ARBA00009646"/>
    </source>
</evidence>
<evidence type="ECO:0000313" key="5">
    <source>
        <dbReference type="Ensembl" id="ENSMALP00000016227.1"/>
    </source>
</evidence>
<feature type="compositionally biased region" description="Polar residues" evidence="3">
    <location>
        <begin position="192"/>
        <end position="209"/>
    </location>
</feature>
<feature type="compositionally biased region" description="Polar residues" evidence="3">
    <location>
        <begin position="507"/>
        <end position="516"/>
    </location>
</feature>
<dbReference type="InterPro" id="IPR000772">
    <property type="entry name" value="Ricin_B_lectin"/>
</dbReference>
<evidence type="ECO:0000256" key="3">
    <source>
        <dbReference type="SAM" id="MobiDB-lite"/>
    </source>
</evidence>
<proteinExistence type="inferred from homology"/>
<feature type="domain" description="Beta/gamma crystallin 'Greek key'" evidence="4">
    <location>
        <begin position="630"/>
        <end position="682"/>
    </location>
</feature>
<dbReference type="SUPFAM" id="SSF50370">
    <property type="entry name" value="Ricin B-like lectins"/>
    <property type="match status" value="1"/>
</dbReference>
<feature type="region of interest" description="Disordered" evidence="3">
    <location>
        <begin position="658"/>
        <end position="680"/>
    </location>
</feature>
<feature type="domain" description="Beta/gamma crystallin 'Greek key'" evidence="4">
    <location>
        <begin position="935"/>
        <end position="977"/>
    </location>
</feature>
<dbReference type="PANTHER" id="PTHR11818:SF50">
    <property type="entry name" value="BETA_GAMMA CRYSTALLIN DOMAIN-CONTAINING PROTEIN 2"/>
    <property type="match status" value="1"/>
</dbReference>
<feature type="region of interest" description="Disordered" evidence="3">
    <location>
        <begin position="235"/>
        <end position="257"/>
    </location>
</feature>
<dbReference type="InterPro" id="IPR050252">
    <property type="entry name" value="Beta/Gamma-Crystallin"/>
</dbReference>
<dbReference type="PRINTS" id="PR01367">
    <property type="entry name" value="BGCRYSTALLIN"/>
</dbReference>
<feature type="domain" description="Beta/gamma crystallin 'Greek key'" evidence="4">
    <location>
        <begin position="1116"/>
        <end position="1157"/>
    </location>
</feature>
<dbReference type="Pfam" id="PF00030">
    <property type="entry name" value="Crystall"/>
    <property type="match status" value="6"/>
</dbReference>
<accession>A0A3Q3JP54</accession>
<dbReference type="Ensembl" id="ENSMALT00000016556.1">
    <property type="protein sequence ID" value="ENSMALP00000016227.1"/>
    <property type="gene ID" value="ENSMALG00000011361.1"/>
</dbReference>
<feature type="region of interest" description="Disordered" evidence="3">
    <location>
        <begin position="483"/>
        <end position="519"/>
    </location>
</feature>
<feature type="region of interest" description="Disordered" evidence="3">
    <location>
        <begin position="386"/>
        <end position="406"/>
    </location>
</feature>
<protein>
    <recommendedName>
        <fullName evidence="4">Beta/gamma crystallin 'Greek key' domain-containing protein</fullName>
    </recommendedName>
</protein>
<evidence type="ECO:0000313" key="6">
    <source>
        <dbReference type="Proteomes" id="UP000261600"/>
    </source>
</evidence>
<dbReference type="PANTHER" id="PTHR11818">
    <property type="entry name" value="BETA/GAMMA CRYSTALLIN"/>
    <property type="match status" value="1"/>
</dbReference>
<dbReference type="PROSITE" id="PS50231">
    <property type="entry name" value="RICIN_B_LECTIN"/>
    <property type="match status" value="1"/>
</dbReference>
<dbReference type="Proteomes" id="UP000261600">
    <property type="component" value="Unplaced"/>
</dbReference>
<dbReference type="PROSITE" id="PS50915">
    <property type="entry name" value="CRYSTALLIN_BETA_GAMMA"/>
    <property type="match status" value="7"/>
</dbReference>
<keyword evidence="2" id="KW-0677">Repeat</keyword>
<reference evidence="5" key="1">
    <citation type="submission" date="2025-08" db="UniProtKB">
        <authorList>
            <consortium name="Ensembl"/>
        </authorList>
    </citation>
    <scope>IDENTIFICATION</scope>
</reference>
<comment type="similarity">
    <text evidence="1">Belongs to the beta/gamma-crystallin family.</text>
</comment>
<feature type="region of interest" description="Disordered" evidence="3">
    <location>
        <begin position="1"/>
        <end position="26"/>
    </location>
</feature>
<dbReference type="InterPro" id="IPR011024">
    <property type="entry name" value="G_crystallin-like"/>
</dbReference>
<feature type="region of interest" description="Disordered" evidence="3">
    <location>
        <begin position="144"/>
        <end position="221"/>
    </location>
</feature>
<feature type="domain" description="Beta/gamma crystallin 'Greek key'" evidence="4">
    <location>
        <begin position="794"/>
        <end position="840"/>
    </location>
</feature>
<dbReference type="InterPro" id="IPR035992">
    <property type="entry name" value="Ricin_B-like_lectins"/>
</dbReference>
<feature type="compositionally biased region" description="Low complexity" evidence="3">
    <location>
        <begin position="86"/>
        <end position="103"/>
    </location>
</feature>
<evidence type="ECO:0000256" key="2">
    <source>
        <dbReference type="ARBA" id="ARBA00022737"/>
    </source>
</evidence>
<dbReference type="SUPFAM" id="SSF49695">
    <property type="entry name" value="gamma-Crystallin-like"/>
    <property type="match status" value="3"/>
</dbReference>
<sequence length="1293" mass="143850">MNSGYSSLSTKLSKRNLSPVKEEDSKHRIHKVSLISTTDTTSISQDTVDFSKTSTTVTASNGTDFDPENKWKNRFYGVSQYKPEDTSFSDSPSYSKSDTYSSTTSSYAFPEATAYKYQSDMFFSSSPFPENHITLGNRLNDRTEVSLSHERDPVGEPKDEWRRGLVEQEESVAPAGEREGETESQRIKSRLDSQQLPESSFSSAVQSSHIDGFTEDDDDDEASQFTGVFKATFVELDSDPPAPPSTPPESPDADSSSQFEMENLVDTLKSMGPPMRPRSMGPRLPPLLLNSLPPIVEDAPSFVSSDIIAPTTSATKKTEATSTPADSLNGFYTLPADLGLKRSSPRDIRSPTEMMKQNLQQSGAKGPNLPLRASAINSIVMGTSADSSTEHPVLNGNGVLPSSSTGSRLDNSVIFRSYRSSSIDLTPENGKTHHSLFRTSSLPDVQPSKDHISGGMKELNELSTGTDPAGSRLERISLLVNSSSSSSSSLTGAEDLNTRMSRPPPFNISTPPTSRLGTGVLGKSMLQRSFSSEGTAGVQQTSLFNNVPGGAQFQSPKAEPDRSLALKYRAFPDAYLTKEKKHGKLNPRPGKMYIFDRPGMCGQRIEVRSDIIDATPWELQETISIRVIRGGWVLYEKPNFKGEKIALDEGDIELTYPFNPPEGQLQNRQEDGDEQTESKPAGRFIIGSLRRTVRDYSVPEICLFPEENAEGKKVIFRDTSEDARIFGFPVKAKSIIVNAGLWLVFAQPFFQGVPRILEVGGYSNPAAWGVEQPYVGSVHPLKIGEPRVENMSEPKMVIYEKAYFTGKSRTITTNMRDFMTRTDRQHPVFMYSVGSLKVQGGIWVGYEKEAFRGHQYLLEEGEYHDWRVWGGCDAELRSVRVIRADLTDPLIVMFEQTEEQEGIAEDNPFEVTEAIPDVEAFGYKTSTRSIQVVSGAWVAYSHVDFSGKQYILEKGFYNNCADWGSLDDRICSVQPILLAPGDSSRTRNEILLYSEPDFQGECHVFDNNQEALSEKLLTNSCRVARGSWALYESKQYSGNVYVLSEGDYPNLTSMGCLPGSTVRSVKVVPMLFSVPSISLFGLECLEGREITIETEILNMVEEGFNNHILSVRVNSGCWVICEHSNYRGRQFLLEPIEITNWPKFSALHTIGSIYPIKQRRHFFRIKNKDRGHFMSVQGGVEEMKSGRVVVTPEGEPMNDIWFYQDGLIKNKLSQTLSLQVMGNIEPAAKVVLWTETRQPIQTWAAQMTGLITSLTFTGMVLDVKGGKTYDKDHVVIMPENKERPSQQWEIELL</sequence>
<feature type="compositionally biased region" description="Pro residues" evidence="3">
    <location>
        <begin position="240"/>
        <end position="250"/>
    </location>
</feature>
<dbReference type="SMART" id="SM00458">
    <property type="entry name" value="RICIN"/>
    <property type="match status" value="1"/>
</dbReference>
<feature type="compositionally biased region" description="Basic and acidic residues" evidence="3">
    <location>
        <begin position="144"/>
        <end position="166"/>
    </location>
</feature>
<feature type="region of interest" description="Disordered" evidence="3">
    <location>
        <begin position="82"/>
        <end position="103"/>
    </location>
</feature>
<feature type="compositionally biased region" description="Polar residues" evidence="3">
    <location>
        <begin position="1"/>
        <end position="11"/>
    </location>
</feature>